<accession>A0A1G5JZ29</accession>
<feature type="transmembrane region" description="Helical" evidence="5">
    <location>
        <begin position="110"/>
        <end position="128"/>
    </location>
</feature>
<feature type="transmembrane region" description="Helical" evidence="5">
    <location>
        <begin position="149"/>
        <end position="175"/>
    </location>
</feature>
<gene>
    <name evidence="6" type="ORF">SAMN02927903_02964</name>
</gene>
<dbReference type="STRING" id="490189.SAMN02927903_02964"/>
<evidence type="ECO:0000256" key="3">
    <source>
        <dbReference type="ARBA" id="ARBA00022989"/>
    </source>
</evidence>
<keyword evidence="3 5" id="KW-1133">Transmembrane helix</keyword>
<keyword evidence="4 5" id="KW-0472">Membrane</keyword>
<sequence>MEFLGYLGALGIGLILGLTGAGGAILTVPILVYLMGIDPVIATGYSLFVVGTTSAFGALQQFRQGLVDIKTALLFAIPSFTAVFLTRKFLVPAIPTQLGNAAFSIPKDRFLMLLFALVMLLVAFSMLRKKKQSDGPAQSVAVFPAVVRMFFVGVLIGTVGAGGGFLFIPVLLYVAKLPMRNAVATSLLIIALNSLIGFLGDVANHTIDWSFLLGFTGLSVAGIFIGMHYAKAINEPQLKKVFGWFVAAMAVLVLLRECIIVI</sequence>
<reference evidence="6 7" key="1">
    <citation type="submission" date="2016-10" db="EMBL/GenBank/DDBJ databases">
        <authorList>
            <person name="de Groot N.N."/>
        </authorList>
    </citation>
    <scope>NUCLEOTIDE SEQUENCE [LARGE SCALE GENOMIC DNA]</scope>
    <source>
        <strain evidence="6 7">CGMCC 1.7031</strain>
    </source>
</reference>
<name>A0A1G5JZ29_9FLAO</name>
<dbReference type="InterPro" id="IPR051598">
    <property type="entry name" value="TSUP/Inactive_protease-like"/>
</dbReference>
<organism evidence="6 7">
    <name type="scientific">Flavobacterium caeni</name>
    <dbReference type="NCBI Taxonomy" id="490189"/>
    <lineage>
        <taxon>Bacteria</taxon>
        <taxon>Pseudomonadati</taxon>
        <taxon>Bacteroidota</taxon>
        <taxon>Flavobacteriia</taxon>
        <taxon>Flavobacteriales</taxon>
        <taxon>Flavobacteriaceae</taxon>
        <taxon>Flavobacterium</taxon>
    </lineage>
</organism>
<evidence type="ECO:0000256" key="2">
    <source>
        <dbReference type="ARBA" id="ARBA00022692"/>
    </source>
</evidence>
<evidence type="ECO:0000256" key="1">
    <source>
        <dbReference type="ARBA" id="ARBA00004141"/>
    </source>
</evidence>
<evidence type="ECO:0000313" key="6">
    <source>
        <dbReference type="EMBL" id="SCY93028.1"/>
    </source>
</evidence>
<keyword evidence="7" id="KW-1185">Reference proteome</keyword>
<proteinExistence type="inferred from homology"/>
<keyword evidence="2 5" id="KW-0812">Transmembrane</keyword>
<protein>
    <recommendedName>
        <fullName evidence="5">Probable membrane transporter protein</fullName>
    </recommendedName>
</protein>
<feature type="transmembrane region" description="Helical" evidence="5">
    <location>
        <begin position="71"/>
        <end position="90"/>
    </location>
</feature>
<dbReference type="Proteomes" id="UP000199354">
    <property type="component" value="Unassembled WGS sequence"/>
</dbReference>
<dbReference type="PANTHER" id="PTHR43701:SF2">
    <property type="entry name" value="MEMBRANE TRANSPORTER PROTEIN YJNA-RELATED"/>
    <property type="match status" value="1"/>
</dbReference>
<feature type="transmembrane region" description="Helical" evidence="5">
    <location>
        <begin position="242"/>
        <end position="261"/>
    </location>
</feature>
<dbReference type="EMBL" id="FMVF01000017">
    <property type="protein sequence ID" value="SCY93028.1"/>
    <property type="molecule type" value="Genomic_DNA"/>
</dbReference>
<feature type="transmembrane region" description="Helical" evidence="5">
    <location>
        <begin position="40"/>
        <end position="59"/>
    </location>
</feature>
<dbReference type="RefSeq" id="WP_091145947.1">
    <property type="nucleotide sequence ID" value="NZ_FMVF01000017.1"/>
</dbReference>
<dbReference type="AlphaFoldDB" id="A0A1G5JZ29"/>
<dbReference type="OrthoDB" id="8559161at2"/>
<dbReference type="PANTHER" id="PTHR43701">
    <property type="entry name" value="MEMBRANE TRANSPORTER PROTEIN MJ0441-RELATED"/>
    <property type="match status" value="1"/>
</dbReference>
<feature type="transmembrane region" description="Helical" evidence="5">
    <location>
        <begin position="7"/>
        <end position="34"/>
    </location>
</feature>
<evidence type="ECO:0000256" key="5">
    <source>
        <dbReference type="RuleBase" id="RU363041"/>
    </source>
</evidence>
<feature type="transmembrane region" description="Helical" evidence="5">
    <location>
        <begin position="181"/>
        <end position="199"/>
    </location>
</feature>
<keyword evidence="5" id="KW-1003">Cell membrane</keyword>
<comment type="similarity">
    <text evidence="5">Belongs to the 4-toluene sulfonate uptake permease (TSUP) (TC 2.A.102) family.</text>
</comment>
<evidence type="ECO:0000313" key="7">
    <source>
        <dbReference type="Proteomes" id="UP000199354"/>
    </source>
</evidence>
<dbReference type="Pfam" id="PF01925">
    <property type="entry name" value="TauE"/>
    <property type="match status" value="1"/>
</dbReference>
<dbReference type="GO" id="GO:0005886">
    <property type="term" value="C:plasma membrane"/>
    <property type="evidence" value="ECO:0007669"/>
    <property type="project" value="UniProtKB-SubCell"/>
</dbReference>
<feature type="transmembrane region" description="Helical" evidence="5">
    <location>
        <begin position="211"/>
        <end position="230"/>
    </location>
</feature>
<evidence type="ECO:0000256" key="4">
    <source>
        <dbReference type="ARBA" id="ARBA00023136"/>
    </source>
</evidence>
<dbReference type="InterPro" id="IPR002781">
    <property type="entry name" value="TM_pro_TauE-like"/>
</dbReference>
<comment type="subcellular location">
    <subcellularLocation>
        <location evidence="5">Cell membrane</location>
        <topology evidence="5">Multi-pass membrane protein</topology>
    </subcellularLocation>
    <subcellularLocation>
        <location evidence="1">Membrane</location>
        <topology evidence="1">Multi-pass membrane protein</topology>
    </subcellularLocation>
</comment>